<dbReference type="Proteomes" id="UP001448207">
    <property type="component" value="Unassembled WGS sequence"/>
</dbReference>
<accession>A0ABR3AK79</accession>
<evidence type="ECO:0000313" key="2">
    <source>
        <dbReference type="Proteomes" id="UP001448207"/>
    </source>
</evidence>
<evidence type="ECO:0008006" key="3">
    <source>
        <dbReference type="Google" id="ProtNLM"/>
    </source>
</evidence>
<feature type="non-terminal residue" evidence="1">
    <location>
        <position position="96"/>
    </location>
</feature>
<keyword evidence="2" id="KW-1185">Reference proteome</keyword>
<name>A0ABR3AK79_PHYBL</name>
<reference evidence="1 2" key="1">
    <citation type="submission" date="2024-04" db="EMBL/GenBank/DDBJ databases">
        <title>Symmetric and asymmetric DNA N6-adenine methylation regulates different biological responses in Mucorales.</title>
        <authorList>
            <consortium name="Lawrence Berkeley National Laboratory"/>
            <person name="Lax C."/>
            <person name="Mondo S.J."/>
            <person name="Osorio-Concepcion M."/>
            <person name="Muszewska A."/>
            <person name="Corrochano-Luque M."/>
            <person name="Gutierrez G."/>
            <person name="Riley R."/>
            <person name="Lipzen A."/>
            <person name="Guo J."/>
            <person name="Hundley H."/>
            <person name="Amirebrahimi M."/>
            <person name="Ng V."/>
            <person name="Lorenzo-Gutierrez D."/>
            <person name="Binder U."/>
            <person name="Yang J."/>
            <person name="Song Y."/>
            <person name="Canovas D."/>
            <person name="Navarro E."/>
            <person name="Freitag M."/>
            <person name="Gabaldon T."/>
            <person name="Grigoriev I.V."/>
            <person name="Corrochano L.M."/>
            <person name="Nicolas F.E."/>
            <person name="Garre V."/>
        </authorList>
    </citation>
    <scope>NUCLEOTIDE SEQUENCE [LARGE SCALE GENOMIC DNA]</scope>
    <source>
        <strain evidence="1 2">L51</strain>
    </source>
</reference>
<feature type="non-terminal residue" evidence="1">
    <location>
        <position position="1"/>
    </location>
</feature>
<gene>
    <name evidence="1" type="ORF">J3Q64DRAFT_1621962</name>
</gene>
<evidence type="ECO:0000313" key="1">
    <source>
        <dbReference type="EMBL" id="KAL0074649.1"/>
    </source>
</evidence>
<organism evidence="1 2">
    <name type="scientific">Phycomyces blakesleeanus</name>
    <dbReference type="NCBI Taxonomy" id="4837"/>
    <lineage>
        <taxon>Eukaryota</taxon>
        <taxon>Fungi</taxon>
        <taxon>Fungi incertae sedis</taxon>
        <taxon>Mucoromycota</taxon>
        <taxon>Mucoromycotina</taxon>
        <taxon>Mucoromycetes</taxon>
        <taxon>Mucorales</taxon>
        <taxon>Phycomycetaceae</taxon>
        <taxon>Phycomyces</taxon>
    </lineage>
</organism>
<sequence>WNFFWSLTLCTSTCNIWFQLLHNFLSSASILHAIIPSLIASPKCHLCGNSNQTSEHFLVECLLVWQVWTMTMHMWIPQWKAQLSIILCVFYALVLP</sequence>
<protein>
    <recommendedName>
        <fullName evidence="3">Reverse transcriptase zinc-binding domain-containing protein</fullName>
    </recommendedName>
</protein>
<proteinExistence type="predicted"/>
<comment type="caution">
    <text evidence="1">The sequence shown here is derived from an EMBL/GenBank/DDBJ whole genome shotgun (WGS) entry which is preliminary data.</text>
</comment>
<dbReference type="EMBL" id="JBCLYO010000041">
    <property type="protein sequence ID" value="KAL0074649.1"/>
    <property type="molecule type" value="Genomic_DNA"/>
</dbReference>